<dbReference type="GO" id="GO:0019213">
    <property type="term" value="F:deacetylase activity"/>
    <property type="evidence" value="ECO:0007669"/>
    <property type="project" value="InterPro"/>
</dbReference>
<dbReference type="GO" id="GO:0071793">
    <property type="term" value="P:bacillithiol biosynthetic process"/>
    <property type="evidence" value="ECO:0007669"/>
    <property type="project" value="InterPro"/>
</dbReference>
<dbReference type="Pfam" id="PF02585">
    <property type="entry name" value="PIG-L"/>
    <property type="match status" value="1"/>
</dbReference>
<dbReference type="RefSeq" id="WP_151166061.1">
    <property type="nucleotide sequence ID" value="NZ_WACR01000001.1"/>
</dbReference>
<organism evidence="1 2">
    <name type="scientific">Salibacter halophilus</name>
    <dbReference type="NCBI Taxonomy" id="1803916"/>
    <lineage>
        <taxon>Bacteria</taxon>
        <taxon>Pseudomonadati</taxon>
        <taxon>Bacteroidota</taxon>
        <taxon>Flavobacteriia</taxon>
        <taxon>Flavobacteriales</taxon>
        <taxon>Salibacteraceae</taxon>
        <taxon>Salibacter</taxon>
    </lineage>
</organism>
<dbReference type="AlphaFoldDB" id="A0A6N6MC12"/>
<dbReference type="InterPro" id="IPR003737">
    <property type="entry name" value="GlcNAc_PI_deacetylase-related"/>
</dbReference>
<keyword evidence="2" id="KW-1185">Reference proteome</keyword>
<dbReference type="InterPro" id="IPR024078">
    <property type="entry name" value="LmbE-like_dom_sf"/>
</dbReference>
<dbReference type="OrthoDB" id="9778719at2"/>
<gene>
    <name evidence="1" type="primary">bshB1</name>
    <name evidence="1" type="ORF">F3059_00980</name>
</gene>
<accession>A0A6N6MC12</accession>
<evidence type="ECO:0000313" key="1">
    <source>
        <dbReference type="EMBL" id="KAB1066073.1"/>
    </source>
</evidence>
<dbReference type="PANTHER" id="PTHR12993:SF30">
    <property type="entry name" value="N-ACETYL-ALPHA-D-GLUCOSAMINYL L-MALATE DEACETYLASE 1"/>
    <property type="match status" value="1"/>
</dbReference>
<dbReference type="Gene3D" id="3.40.50.10320">
    <property type="entry name" value="LmbE-like"/>
    <property type="match status" value="1"/>
</dbReference>
<protein>
    <submittedName>
        <fullName evidence="1">Bacillithiol biosynthesis deacetylase BshB1</fullName>
    </submittedName>
</protein>
<evidence type="ECO:0000313" key="2">
    <source>
        <dbReference type="Proteomes" id="UP000435357"/>
    </source>
</evidence>
<dbReference type="PANTHER" id="PTHR12993">
    <property type="entry name" value="N-ACETYLGLUCOSAMINYL-PHOSPHATIDYLINOSITOL DE-N-ACETYLASE-RELATED"/>
    <property type="match status" value="1"/>
</dbReference>
<proteinExistence type="predicted"/>
<name>A0A6N6MC12_9FLAO</name>
<reference evidence="1 2" key="1">
    <citation type="submission" date="2019-09" db="EMBL/GenBank/DDBJ databases">
        <title>Genomes of Cryomorphaceae.</title>
        <authorList>
            <person name="Bowman J.P."/>
        </authorList>
    </citation>
    <scope>NUCLEOTIDE SEQUENCE [LARGE SCALE GENOMIC DNA]</scope>
    <source>
        <strain evidence="1 2">KCTC 52047</strain>
    </source>
</reference>
<dbReference type="InterPro" id="IPR023842">
    <property type="entry name" value="Bacillithiol_biosynth_BshB1"/>
</dbReference>
<dbReference type="EMBL" id="WACR01000001">
    <property type="protein sequence ID" value="KAB1066073.1"/>
    <property type="molecule type" value="Genomic_DNA"/>
</dbReference>
<dbReference type="Proteomes" id="UP000435357">
    <property type="component" value="Unassembled WGS sequence"/>
</dbReference>
<dbReference type="GO" id="GO:0016811">
    <property type="term" value="F:hydrolase activity, acting on carbon-nitrogen (but not peptide) bonds, in linear amides"/>
    <property type="evidence" value="ECO:0007669"/>
    <property type="project" value="TreeGrafter"/>
</dbReference>
<sequence length="243" mass="27310">MTKEKVDILAIAAHPDDVELSCSGTIIKHVKQGKKAAIVDLTKGELGTRGTPELRMKEAAKASDVMGVSYRENLSMDDGFFQYTKENIIKIATQIRRFQPEVALINTPEDRHPDHGRAAKLIADACFYSGLRKIKMEWDGEPLESWRPKAVYHYIQDRYLQPDFVVDISAEWDTKLEAIEAFSSQFFSEKSDSKEPETPISSQSFIDFLEGRAAQFGRSINAKYAEGFIAVRTPGVDDITSLL</sequence>
<dbReference type="SUPFAM" id="SSF102588">
    <property type="entry name" value="LmbE-like"/>
    <property type="match status" value="1"/>
</dbReference>
<comment type="caution">
    <text evidence="1">The sequence shown here is derived from an EMBL/GenBank/DDBJ whole genome shotgun (WGS) entry which is preliminary data.</text>
</comment>
<dbReference type="NCBIfam" id="TIGR04001">
    <property type="entry name" value="thiol_BshB1"/>
    <property type="match status" value="1"/>
</dbReference>